<sequence>MDGLQVYEITAGFGRELVVGDVSPHAVEELSEGASVRLSLRDRCGGVCGACCRLRLDNPAGSLCPLRIAPSPDYDTCTLGSQLEDLLVSSSALISTADARV</sequence>
<protein>
    <submittedName>
        <fullName evidence="1">Uncharacterized protein</fullName>
    </submittedName>
</protein>
<dbReference type="Proteomes" id="UP000291343">
    <property type="component" value="Unassembled WGS sequence"/>
</dbReference>
<proteinExistence type="predicted"/>
<reference evidence="1 2" key="1">
    <citation type="journal article" date="2017" name="Gigascience">
        <title>Genome sequence of the small brown planthopper, Laodelphax striatellus.</title>
        <authorList>
            <person name="Zhu J."/>
            <person name="Jiang F."/>
            <person name="Wang X."/>
            <person name="Yang P."/>
            <person name="Bao Y."/>
            <person name="Zhao W."/>
            <person name="Wang W."/>
            <person name="Lu H."/>
            <person name="Wang Q."/>
            <person name="Cui N."/>
            <person name="Li J."/>
            <person name="Chen X."/>
            <person name="Luo L."/>
            <person name="Yu J."/>
            <person name="Kang L."/>
            <person name="Cui F."/>
        </authorList>
    </citation>
    <scope>NUCLEOTIDE SEQUENCE [LARGE SCALE GENOMIC DNA]</scope>
    <source>
        <strain evidence="1">Lst14</strain>
    </source>
</reference>
<evidence type="ECO:0000313" key="1">
    <source>
        <dbReference type="EMBL" id="RZF44880.1"/>
    </source>
</evidence>
<keyword evidence="2" id="KW-1185">Reference proteome</keyword>
<comment type="caution">
    <text evidence="1">The sequence shown here is derived from an EMBL/GenBank/DDBJ whole genome shotgun (WGS) entry which is preliminary data.</text>
</comment>
<accession>A0A482XH62</accession>
<evidence type="ECO:0000313" key="2">
    <source>
        <dbReference type="Proteomes" id="UP000291343"/>
    </source>
</evidence>
<name>A0A482XH62_LAOST</name>
<dbReference type="AlphaFoldDB" id="A0A482XH62"/>
<organism evidence="1 2">
    <name type="scientific">Laodelphax striatellus</name>
    <name type="common">Small brown planthopper</name>
    <name type="synonym">Delphax striatella</name>
    <dbReference type="NCBI Taxonomy" id="195883"/>
    <lineage>
        <taxon>Eukaryota</taxon>
        <taxon>Metazoa</taxon>
        <taxon>Ecdysozoa</taxon>
        <taxon>Arthropoda</taxon>
        <taxon>Hexapoda</taxon>
        <taxon>Insecta</taxon>
        <taxon>Pterygota</taxon>
        <taxon>Neoptera</taxon>
        <taxon>Paraneoptera</taxon>
        <taxon>Hemiptera</taxon>
        <taxon>Auchenorrhyncha</taxon>
        <taxon>Fulgoroidea</taxon>
        <taxon>Delphacidae</taxon>
        <taxon>Criomorphinae</taxon>
        <taxon>Laodelphax</taxon>
    </lineage>
</organism>
<dbReference type="EMBL" id="QKKF02010263">
    <property type="protein sequence ID" value="RZF44880.1"/>
    <property type="molecule type" value="Genomic_DNA"/>
</dbReference>
<dbReference type="InParanoid" id="A0A482XH62"/>
<gene>
    <name evidence="1" type="ORF">LSTR_LSTR004505</name>
</gene>